<feature type="non-terminal residue" evidence="2">
    <location>
        <position position="260"/>
    </location>
</feature>
<organism evidence="2">
    <name type="scientific">marine metagenome</name>
    <dbReference type="NCBI Taxonomy" id="408172"/>
    <lineage>
        <taxon>unclassified sequences</taxon>
        <taxon>metagenomes</taxon>
        <taxon>ecological metagenomes</taxon>
    </lineage>
</organism>
<reference evidence="2" key="1">
    <citation type="submission" date="2018-05" db="EMBL/GenBank/DDBJ databases">
        <authorList>
            <person name="Lanie J.A."/>
            <person name="Ng W.-L."/>
            <person name="Kazmierczak K.M."/>
            <person name="Andrzejewski T.M."/>
            <person name="Davidsen T.M."/>
            <person name="Wayne K.J."/>
            <person name="Tettelin H."/>
            <person name="Glass J.I."/>
            <person name="Rusch D."/>
            <person name="Podicherti R."/>
            <person name="Tsui H.-C.T."/>
            <person name="Winkler M.E."/>
        </authorList>
    </citation>
    <scope>NUCLEOTIDE SEQUENCE</scope>
</reference>
<dbReference type="EMBL" id="UINC01128026">
    <property type="protein sequence ID" value="SVD07525.1"/>
    <property type="molecule type" value="Genomic_DNA"/>
</dbReference>
<sequence length="260" mass="30304">MVDCFSGMKYLMVPANYKSSFRMAALSLMFQARNFFFYMILIIFMLGFGSCQRSTLSHDSRMPSRFYIDPEQKSSPMEMFGKLDSFDTWKPRLLNQMRNDLGNVWFSVKLPESDHEKVLEFQTLNLIDLEAYWIKEDGSLQILNSIDNPVSQYHSFRIPNHGGTKNILIMSDQYTGGIFLGFYLYENPVFEQKKLFRSLLVGLVIGLFLLSLLMTALVNKNYNQIWLLILILSGIFGVFLEKRLYTFFDIHLDSLNYIKG</sequence>
<feature type="transmembrane region" description="Helical" evidence="1">
    <location>
        <begin position="35"/>
        <end position="56"/>
    </location>
</feature>
<gene>
    <name evidence="2" type="ORF">METZ01_LOCUS360379</name>
</gene>
<name>A0A382SDL0_9ZZZZ</name>
<evidence type="ECO:0008006" key="3">
    <source>
        <dbReference type="Google" id="ProtNLM"/>
    </source>
</evidence>
<feature type="transmembrane region" description="Helical" evidence="1">
    <location>
        <begin position="199"/>
        <end position="218"/>
    </location>
</feature>
<keyword evidence="1" id="KW-0812">Transmembrane</keyword>
<evidence type="ECO:0000256" key="1">
    <source>
        <dbReference type="SAM" id="Phobius"/>
    </source>
</evidence>
<accession>A0A382SDL0</accession>
<dbReference type="AlphaFoldDB" id="A0A382SDL0"/>
<protein>
    <recommendedName>
        <fullName evidence="3">7TM-DISM receptor extracellular domain-containing protein</fullName>
    </recommendedName>
</protein>
<feature type="transmembrane region" description="Helical" evidence="1">
    <location>
        <begin position="224"/>
        <end position="240"/>
    </location>
</feature>
<evidence type="ECO:0000313" key="2">
    <source>
        <dbReference type="EMBL" id="SVD07525.1"/>
    </source>
</evidence>
<keyword evidence="1" id="KW-1133">Transmembrane helix</keyword>
<proteinExistence type="predicted"/>
<keyword evidence="1" id="KW-0472">Membrane</keyword>